<dbReference type="AlphaFoldDB" id="A0A1F7UP05"/>
<evidence type="ECO:0000313" key="1">
    <source>
        <dbReference type="EMBL" id="OGL79438.1"/>
    </source>
</evidence>
<dbReference type="Proteomes" id="UP000176603">
    <property type="component" value="Unassembled WGS sequence"/>
</dbReference>
<organism evidence="1 2">
    <name type="scientific">Candidatus Uhrbacteria bacterium RIFCSPHIGHO2_12_FULL_60_25</name>
    <dbReference type="NCBI Taxonomy" id="1802399"/>
    <lineage>
        <taxon>Bacteria</taxon>
        <taxon>Candidatus Uhriibacteriota</taxon>
    </lineage>
</organism>
<accession>A0A1F7UP05</accession>
<protein>
    <submittedName>
        <fullName evidence="1">Uncharacterized protein</fullName>
    </submittedName>
</protein>
<comment type="caution">
    <text evidence="1">The sequence shown here is derived from an EMBL/GenBank/DDBJ whole genome shotgun (WGS) entry which is preliminary data.</text>
</comment>
<sequence>MGSSWRCVQTYDQSEQKPSCAGKTGLSGKLDFLRIVSWSYHGGRLISFAGTRVSALHSGQWGTPRVGPLASLAATGVRWSW</sequence>
<evidence type="ECO:0000313" key="2">
    <source>
        <dbReference type="Proteomes" id="UP000176603"/>
    </source>
</evidence>
<dbReference type="EMBL" id="MGEH01000009">
    <property type="protein sequence ID" value="OGL79438.1"/>
    <property type="molecule type" value="Genomic_DNA"/>
</dbReference>
<name>A0A1F7UP05_9BACT</name>
<proteinExistence type="predicted"/>
<reference evidence="1 2" key="1">
    <citation type="journal article" date="2016" name="Nat. Commun.">
        <title>Thousands of microbial genomes shed light on interconnected biogeochemical processes in an aquifer system.</title>
        <authorList>
            <person name="Anantharaman K."/>
            <person name="Brown C.T."/>
            <person name="Hug L.A."/>
            <person name="Sharon I."/>
            <person name="Castelle C.J."/>
            <person name="Probst A.J."/>
            <person name="Thomas B.C."/>
            <person name="Singh A."/>
            <person name="Wilkins M.J."/>
            <person name="Karaoz U."/>
            <person name="Brodie E.L."/>
            <person name="Williams K.H."/>
            <person name="Hubbard S.S."/>
            <person name="Banfield J.F."/>
        </authorList>
    </citation>
    <scope>NUCLEOTIDE SEQUENCE [LARGE SCALE GENOMIC DNA]</scope>
</reference>
<gene>
    <name evidence="1" type="ORF">A3E39_03975</name>
</gene>